<sequence>MNNKEYWEQRISRIMQDIYNAQEKKNVVLLQGYKKALRDIKVEIYNLYEKMGDNPSLTQSYKYNRLNKVEKQLEQIVKNLGNTEQKFFDDSLSNNYIEASERVAKELNVKLDIEFNKVDKATVDKILQYPWSGADYSSRIWKNKDKLLFNLDETLTKGLVQGTSLITLSKELKNKMDSGAYEALRLIRTEAAHIVNTATIDRYKESGVVEKVMWWASEDERTCLTCGSLHGQEFIIGKEPNNPNHSNCRCCWIPVIE</sequence>
<evidence type="ECO:0000313" key="2">
    <source>
        <dbReference type="EMBL" id="OOO66765.1"/>
    </source>
</evidence>
<feature type="domain" description="Phage head morphogenesis" evidence="1">
    <location>
        <begin position="152"/>
        <end position="251"/>
    </location>
</feature>
<organism evidence="2 3">
    <name type="scientific">Clostridium tepidum</name>
    <dbReference type="NCBI Taxonomy" id="1962263"/>
    <lineage>
        <taxon>Bacteria</taxon>
        <taxon>Bacillati</taxon>
        <taxon>Bacillota</taxon>
        <taxon>Clostridia</taxon>
        <taxon>Eubacteriales</taxon>
        <taxon>Clostridiaceae</taxon>
        <taxon>Clostridium</taxon>
    </lineage>
</organism>
<evidence type="ECO:0000313" key="3">
    <source>
        <dbReference type="Proteomes" id="UP000190256"/>
    </source>
</evidence>
<proteinExistence type="predicted"/>
<dbReference type="Proteomes" id="UP000190256">
    <property type="component" value="Unassembled WGS sequence"/>
</dbReference>
<dbReference type="InterPro" id="IPR006528">
    <property type="entry name" value="Phage_head_morphogenesis_dom"/>
</dbReference>
<dbReference type="AlphaFoldDB" id="A0A1S9I937"/>
<gene>
    <name evidence="2" type="ORF">BS638_06470</name>
</gene>
<reference evidence="2 3" key="1">
    <citation type="submission" date="2016-12" db="EMBL/GenBank/DDBJ databases">
        <title>Clostridium tepidum sp. nov., a close relative of Clostridium sporogenes and Clostridium botulinum Group I.</title>
        <authorList>
            <person name="Dobritsa A.P."/>
            <person name="Kutumbaka K.K."/>
            <person name="Werner K."/>
            <person name="Wiedmann M."/>
            <person name="Asmus A."/>
            <person name="Samadpour M."/>
        </authorList>
    </citation>
    <scope>NUCLEOTIDE SEQUENCE [LARGE SCALE GENOMIC DNA]</scope>
    <source>
        <strain evidence="2 3">IEH 97212</strain>
    </source>
</reference>
<protein>
    <recommendedName>
        <fullName evidence="1">Phage head morphogenesis domain-containing protein</fullName>
    </recommendedName>
</protein>
<evidence type="ECO:0000259" key="1">
    <source>
        <dbReference type="Pfam" id="PF04233"/>
    </source>
</evidence>
<name>A0A1S9I937_9CLOT</name>
<dbReference type="RefSeq" id="WP_078054558.1">
    <property type="nucleotide sequence ID" value="NZ_MRAE01000012.1"/>
</dbReference>
<dbReference type="NCBIfam" id="TIGR01641">
    <property type="entry name" value="phageSPP1_gp7"/>
    <property type="match status" value="1"/>
</dbReference>
<dbReference type="OrthoDB" id="9765386at2"/>
<comment type="caution">
    <text evidence="2">The sequence shown here is derived from an EMBL/GenBank/DDBJ whole genome shotgun (WGS) entry which is preliminary data.</text>
</comment>
<dbReference type="EMBL" id="MRAE01000012">
    <property type="protein sequence ID" value="OOO66765.1"/>
    <property type="molecule type" value="Genomic_DNA"/>
</dbReference>
<accession>A0A1S9I937</accession>
<dbReference type="Pfam" id="PF04233">
    <property type="entry name" value="Phage_Mu_F"/>
    <property type="match status" value="1"/>
</dbReference>